<keyword evidence="6 7" id="KW-0472">Membrane</keyword>
<feature type="transmembrane region" description="Helical" evidence="7">
    <location>
        <begin position="133"/>
        <end position="154"/>
    </location>
</feature>
<dbReference type="AlphaFoldDB" id="A0A923M5S7"/>
<feature type="transmembrane region" description="Helical" evidence="7">
    <location>
        <begin position="44"/>
        <end position="64"/>
    </location>
</feature>
<keyword evidence="5 7" id="KW-1133">Transmembrane helix</keyword>
<comment type="caution">
    <text evidence="9">The sequence shown here is derived from an EMBL/GenBank/DDBJ whole genome shotgun (WGS) entry which is preliminary data.</text>
</comment>
<keyword evidence="4 7" id="KW-0812">Transmembrane</keyword>
<dbReference type="SUPFAM" id="SSF103473">
    <property type="entry name" value="MFS general substrate transporter"/>
    <property type="match status" value="1"/>
</dbReference>
<accession>A0A923M5S7</accession>
<keyword evidence="3" id="KW-1003">Cell membrane</keyword>
<proteinExistence type="predicted"/>
<dbReference type="InterPro" id="IPR011701">
    <property type="entry name" value="MFS"/>
</dbReference>
<feature type="transmembrane region" description="Helical" evidence="7">
    <location>
        <begin position="12"/>
        <end position="32"/>
    </location>
</feature>
<dbReference type="Proteomes" id="UP000596827">
    <property type="component" value="Unassembled WGS sequence"/>
</dbReference>
<protein>
    <submittedName>
        <fullName evidence="9">MFS transporter</fullName>
    </submittedName>
</protein>
<reference evidence="9" key="1">
    <citation type="submission" date="2020-08" db="EMBL/GenBank/DDBJ databases">
        <title>Ramlibacter sp. GTP1 16S ribosomal RNA gene genome sequencing and assembly.</title>
        <authorList>
            <person name="Kang M."/>
        </authorList>
    </citation>
    <scope>NUCLEOTIDE SEQUENCE</scope>
    <source>
        <strain evidence="9">GTP1</strain>
    </source>
</reference>
<dbReference type="PROSITE" id="PS50850">
    <property type="entry name" value="MFS"/>
    <property type="match status" value="1"/>
</dbReference>
<dbReference type="GO" id="GO:0005886">
    <property type="term" value="C:plasma membrane"/>
    <property type="evidence" value="ECO:0007669"/>
    <property type="project" value="UniProtKB-SubCell"/>
</dbReference>
<evidence type="ECO:0000313" key="10">
    <source>
        <dbReference type="Proteomes" id="UP000596827"/>
    </source>
</evidence>
<keyword evidence="2" id="KW-0813">Transport</keyword>
<dbReference type="InterPro" id="IPR036259">
    <property type="entry name" value="MFS_trans_sf"/>
</dbReference>
<feature type="transmembrane region" description="Helical" evidence="7">
    <location>
        <begin position="160"/>
        <end position="181"/>
    </location>
</feature>
<evidence type="ECO:0000256" key="6">
    <source>
        <dbReference type="ARBA" id="ARBA00023136"/>
    </source>
</evidence>
<feature type="domain" description="Major facilitator superfamily (MFS) profile" evidence="8">
    <location>
        <begin position="10"/>
        <end position="387"/>
    </location>
</feature>
<dbReference type="InterPro" id="IPR050171">
    <property type="entry name" value="MFS_Transporters"/>
</dbReference>
<keyword evidence="10" id="KW-1185">Reference proteome</keyword>
<feature type="transmembrane region" description="Helical" evidence="7">
    <location>
        <begin position="296"/>
        <end position="313"/>
    </location>
</feature>
<organism evidence="9 10">
    <name type="scientific">Ramlibacter albus</name>
    <dbReference type="NCBI Taxonomy" id="2079448"/>
    <lineage>
        <taxon>Bacteria</taxon>
        <taxon>Pseudomonadati</taxon>
        <taxon>Pseudomonadota</taxon>
        <taxon>Betaproteobacteria</taxon>
        <taxon>Burkholderiales</taxon>
        <taxon>Comamonadaceae</taxon>
        <taxon>Ramlibacter</taxon>
    </lineage>
</organism>
<dbReference type="EMBL" id="JACORU010000001">
    <property type="protein sequence ID" value="MBC5763900.1"/>
    <property type="molecule type" value="Genomic_DNA"/>
</dbReference>
<feature type="transmembrane region" description="Helical" evidence="7">
    <location>
        <begin position="268"/>
        <end position="290"/>
    </location>
</feature>
<feature type="transmembrane region" description="Helical" evidence="7">
    <location>
        <begin position="334"/>
        <end position="356"/>
    </location>
</feature>
<gene>
    <name evidence="9" type="ORF">H8R02_05525</name>
</gene>
<feature type="transmembrane region" description="Helical" evidence="7">
    <location>
        <begin position="242"/>
        <end position="261"/>
    </location>
</feature>
<name>A0A923M5S7_9BURK</name>
<evidence type="ECO:0000256" key="1">
    <source>
        <dbReference type="ARBA" id="ARBA00004651"/>
    </source>
</evidence>
<feature type="transmembrane region" description="Helical" evidence="7">
    <location>
        <begin position="76"/>
        <end position="95"/>
    </location>
</feature>
<evidence type="ECO:0000259" key="8">
    <source>
        <dbReference type="PROSITE" id="PS50850"/>
    </source>
</evidence>
<evidence type="ECO:0000313" key="9">
    <source>
        <dbReference type="EMBL" id="MBC5763900.1"/>
    </source>
</evidence>
<evidence type="ECO:0000256" key="4">
    <source>
        <dbReference type="ARBA" id="ARBA00022692"/>
    </source>
</evidence>
<evidence type="ECO:0000256" key="2">
    <source>
        <dbReference type="ARBA" id="ARBA00022448"/>
    </source>
</evidence>
<dbReference type="PANTHER" id="PTHR23517:SF2">
    <property type="entry name" value="MULTIDRUG RESISTANCE PROTEIN MDTH"/>
    <property type="match status" value="1"/>
</dbReference>
<dbReference type="InterPro" id="IPR020846">
    <property type="entry name" value="MFS_dom"/>
</dbReference>
<comment type="subcellular location">
    <subcellularLocation>
        <location evidence="1">Cell membrane</location>
        <topology evidence="1">Multi-pass membrane protein</topology>
    </subcellularLocation>
</comment>
<dbReference type="GO" id="GO:0022857">
    <property type="term" value="F:transmembrane transporter activity"/>
    <property type="evidence" value="ECO:0007669"/>
    <property type="project" value="InterPro"/>
</dbReference>
<dbReference type="PANTHER" id="PTHR23517">
    <property type="entry name" value="RESISTANCE PROTEIN MDTM, PUTATIVE-RELATED-RELATED"/>
    <property type="match status" value="1"/>
</dbReference>
<dbReference type="CDD" id="cd17472">
    <property type="entry name" value="MFS_YajR_like"/>
    <property type="match status" value="1"/>
</dbReference>
<dbReference type="RefSeq" id="WP_187080614.1">
    <property type="nucleotide sequence ID" value="NZ_JACORU010000001.1"/>
</dbReference>
<evidence type="ECO:0000256" key="5">
    <source>
        <dbReference type="ARBA" id="ARBA00022989"/>
    </source>
</evidence>
<evidence type="ECO:0000256" key="7">
    <source>
        <dbReference type="SAM" id="Phobius"/>
    </source>
</evidence>
<dbReference type="Gene3D" id="1.20.1250.20">
    <property type="entry name" value="MFS general substrate transporter like domains"/>
    <property type="match status" value="1"/>
</dbReference>
<feature type="transmembrane region" description="Helical" evidence="7">
    <location>
        <begin position="362"/>
        <end position="380"/>
    </location>
</feature>
<sequence length="402" mass="41961">MTATERRASASLAAIFASRMLGLFLVLPVFALEAARYPGGNDPSLVGLAMGIYGLTQGVLQIPFGMASDRFGRKKVISLGLLVFAIGSFVAAASGSLMGLIIGRSLQGAGAVSAAVTALLADQTRDEVRTKAMAMVGASIGLMFALSLVAAPMLAARIGLAGLFTVTGGLALGCIGIVLWWTPPEPLQHKDTPRGRISEVLAHGPLVRLDVGVFVLHAVQLAMWVAVPGMLVAAGLPKSEHWYVYLPAVVASFFVMGFTLFPLERRGYLRAVFLASVGLILLVQLGLLWVSSAPGVASLAVLLFLFFCGFNVLEASQPSMASRLAPPHARGTALGVYNTLQSLGFFAGGAVGGLLVRNVGMHGLFAACAAMMAVWLVVAWPMRAPQGRNSAEEVLADEAQAT</sequence>
<evidence type="ECO:0000256" key="3">
    <source>
        <dbReference type="ARBA" id="ARBA00022475"/>
    </source>
</evidence>
<dbReference type="Pfam" id="PF07690">
    <property type="entry name" value="MFS_1"/>
    <property type="match status" value="1"/>
</dbReference>